<dbReference type="InterPro" id="IPR011992">
    <property type="entry name" value="EF-hand-dom_pair"/>
</dbReference>
<dbReference type="PANTHER" id="PTHR12086">
    <property type="entry name" value="EF-HAND DOMAIN C-TERMINAL CONTAINING PROTEIN"/>
    <property type="match status" value="1"/>
</dbReference>
<dbReference type="FunFam" id="2.30.29.170:FF:000002">
    <property type="entry name" value="EF-hand domain (C-terminal) containing 1"/>
    <property type="match status" value="1"/>
</dbReference>
<dbReference type="GO" id="GO:0005930">
    <property type="term" value="C:axoneme"/>
    <property type="evidence" value="ECO:0007669"/>
    <property type="project" value="UniProtKB-SubCell"/>
</dbReference>
<feature type="domain" description="DM10" evidence="8">
    <location>
        <begin position="423"/>
        <end position="530"/>
    </location>
</feature>
<dbReference type="InterPro" id="IPR006602">
    <property type="entry name" value="DM10_dom"/>
</dbReference>
<dbReference type="InterPro" id="IPR040193">
    <property type="entry name" value="EFHC1/EFHC2/EFHB"/>
</dbReference>
<evidence type="ECO:0000256" key="3">
    <source>
        <dbReference type="ARBA" id="ARBA00022737"/>
    </source>
</evidence>
<sequence length="765" mass="90519">MQRDPMLPCLPGFTFDKNLGRTNFPRNQYFAKIHDGVYYLSEKHDESDPIHYPSIYARGEVQELPSWIAYDGQRLMFKAFFQETVHERWKVAYQVRVVNISFFLEDGTMKISEPSVDNSGLEQGVLLRRQRIPMPDPVRYRYYDIIDLNIGKESEIFGRVYKIVDCDKFTRQFLNRMGISVPDPIEIPKDPYSELYKRETFSKKPRQKVDTLGNFLKYDKQVLRFYAYWDDTDSLYGIVHDLEIHYYLTDNTMEIKENMPPNSGRDSGSMFLRRMKVPKIFSEINPIGAGNPFTVLNVLGEDTSHGYYSIDPLNTGKIRTEYYKENELNIGAQLNIFGRIIVITDMDAFTKEYYRKKYGLNDFIPMERPRKNDETCMKIERYIPPYNGFGSYEDSLGNCFSMILQPPKTDMVKFLQYDKQGFDSHVLRFRAKMISHIQENQDRQFIIRVFLMDDTISIFELAKRNSGFVRCLFRKRMPMMLPNQEIFASKKPDYYKPEDFYIGARLNLNGFIFEITSADVYALRYMELHCDKFVKANMKSIVEKLRRALKPVYKEFMQLCTLAKLIGDNLQVLPYEKLREILFKFMEDKITDHEIITVARHYSSHEKKEFRTREYVRQLMHTELLRSLWNDLDRLEEDLHHYDRGRTGFLPRNTLYTVLRAARIPVDMELLNSMLDHVHKNKEEKLDYNDMLRFMNMKVDPLPFAPPINIKTALWWASEKDPDCGAGIIWCDFIKDLGIIDKEMDSYEKLKSPEKQAVKQAIEYS</sequence>
<dbReference type="PANTHER" id="PTHR12086:SF11">
    <property type="entry name" value="EF-HAND DOMAIN-CONTAINING FAMILY MEMBER C2"/>
    <property type="match status" value="1"/>
</dbReference>
<dbReference type="AlphaFoldDB" id="A0AA40GI65"/>
<dbReference type="Gene3D" id="2.30.29.170">
    <property type="match status" value="3"/>
</dbReference>
<dbReference type="GO" id="GO:0005874">
    <property type="term" value="C:microtubule"/>
    <property type="evidence" value="ECO:0007669"/>
    <property type="project" value="TreeGrafter"/>
</dbReference>
<dbReference type="SUPFAM" id="SSF47473">
    <property type="entry name" value="EF-hand"/>
    <property type="match status" value="1"/>
</dbReference>
<dbReference type="FunFam" id="2.30.29.170:FF:000004">
    <property type="entry name" value="EF-hand domain containing 2"/>
    <property type="match status" value="1"/>
</dbReference>
<dbReference type="SMART" id="SM00676">
    <property type="entry name" value="DM10"/>
    <property type="match status" value="3"/>
</dbReference>
<evidence type="ECO:0000256" key="7">
    <source>
        <dbReference type="ARBA" id="ARBA00039880"/>
    </source>
</evidence>
<dbReference type="EMBL" id="JAHYIQ010000001">
    <property type="protein sequence ID" value="KAK1137725.1"/>
    <property type="molecule type" value="Genomic_DNA"/>
</dbReference>
<feature type="domain" description="DM10" evidence="8">
    <location>
        <begin position="71"/>
        <end position="178"/>
    </location>
</feature>
<evidence type="ECO:0000313" key="9">
    <source>
        <dbReference type="EMBL" id="KAK1137725.1"/>
    </source>
</evidence>
<keyword evidence="10" id="KW-1185">Reference proteome</keyword>
<evidence type="ECO:0000256" key="2">
    <source>
        <dbReference type="ARBA" id="ARBA00022490"/>
    </source>
</evidence>
<comment type="caution">
    <text evidence="9">The sequence shown here is derived from an EMBL/GenBank/DDBJ whole genome shotgun (WGS) entry which is preliminary data.</text>
</comment>
<dbReference type="PROSITE" id="PS51336">
    <property type="entry name" value="DM10"/>
    <property type="match status" value="3"/>
</dbReference>
<dbReference type="Pfam" id="PF06565">
    <property type="entry name" value="DM10_dom"/>
    <property type="match status" value="3"/>
</dbReference>
<keyword evidence="4" id="KW-0206">Cytoskeleton</keyword>
<dbReference type="FunFam" id="2.30.29.170:FF:000001">
    <property type="entry name" value="EF-hand domain containing 1"/>
    <property type="match status" value="1"/>
</dbReference>
<keyword evidence="3" id="KW-0677">Repeat</keyword>
<name>A0AA40GI65_9HYME</name>
<evidence type="ECO:0000313" key="10">
    <source>
        <dbReference type="Proteomes" id="UP001177670"/>
    </source>
</evidence>
<evidence type="ECO:0000256" key="1">
    <source>
        <dbReference type="ARBA" id="ARBA00004430"/>
    </source>
</evidence>
<dbReference type="Gene3D" id="1.10.238.10">
    <property type="entry name" value="EF-hand"/>
    <property type="match status" value="1"/>
</dbReference>
<protein>
    <recommendedName>
        <fullName evidence="7">EF-hand domain-containing family member C2</fullName>
    </recommendedName>
</protein>
<evidence type="ECO:0000256" key="4">
    <source>
        <dbReference type="ARBA" id="ARBA00023212"/>
    </source>
</evidence>
<reference evidence="9" key="1">
    <citation type="submission" date="2021-10" db="EMBL/GenBank/DDBJ databases">
        <title>Melipona bicolor Genome sequencing and assembly.</title>
        <authorList>
            <person name="Araujo N.S."/>
            <person name="Arias M.C."/>
        </authorList>
    </citation>
    <scope>NUCLEOTIDE SEQUENCE</scope>
    <source>
        <strain evidence="9">USP_2M_L1-L4_2017</strain>
        <tissue evidence="9">Whole body</tissue>
    </source>
</reference>
<evidence type="ECO:0000259" key="8">
    <source>
        <dbReference type="PROSITE" id="PS51336"/>
    </source>
</evidence>
<comment type="subcellular location">
    <subcellularLocation>
        <location evidence="1">Cytoplasm</location>
        <location evidence="1">Cytoskeleton</location>
        <location evidence="1">Cilium axoneme</location>
    </subcellularLocation>
</comment>
<dbReference type="Proteomes" id="UP001177670">
    <property type="component" value="Unassembled WGS sequence"/>
</dbReference>
<evidence type="ECO:0000256" key="5">
    <source>
        <dbReference type="ARBA" id="ARBA00023273"/>
    </source>
</evidence>
<feature type="domain" description="DM10" evidence="8">
    <location>
        <begin position="219"/>
        <end position="358"/>
    </location>
</feature>
<accession>A0AA40GI65</accession>
<keyword evidence="5" id="KW-0966">Cell projection</keyword>
<organism evidence="9 10">
    <name type="scientific">Melipona bicolor</name>
    <dbReference type="NCBI Taxonomy" id="60889"/>
    <lineage>
        <taxon>Eukaryota</taxon>
        <taxon>Metazoa</taxon>
        <taxon>Ecdysozoa</taxon>
        <taxon>Arthropoda</taxon>
        <taxon>Hexapoda</taxon>
        <taxon>Insecta</taxon>
        <taxon>Pterygota</taxon>
        <taxon>Neoptera</taxon>
        <taxon>Endopterygota</taxon>
        <taxon>Hymenoptera</taxon>
        <taxon>Apocrita</taxon>
        <taxon>Aculeata</taxon>
        <taxon>Apoidea</taxon>
        <taxon>Anthophila</taxon>
        <taxon>Apidae</taxon>
        <taxon>Melipona</taxon>
    </lineage>
</organism>
<keyword evidence="2" id="KW-0963">Cytoplasm</keyword>
<proteinExistence type="predicted"/>
<gene>
    <name evidence="9" type="ORF">K0M31_002219</name>
</gene>
<comment type="function">
    <text evidence="6">Microtubule inner protein (MIP) part of the dynein-decorated doublet microtubules (DMTs) in cilia axoneme, which is required for motile cilia beating.</text>
</comment>
<dbReference type="GO" id="GO:0010975">
    <property type="term" value="P:regulation of neuron projection development"/>
    <property type="evidence" value="ECO:0007669"/>
    <property type="project" value="TreeGrafter"/>
</dbReference>
<evidence type="ECO:0000256" key="6">
    <source>
        <dbReference type="ARBA" id="ARBA00035003"/>
    </source>
</evidence>